<keyword evidence="1" id="KW-0378">Hydrolase</keyword>
<evidence type="ECO:0000256" key="2">
    <source>
        <dbReference type="ARBA" id="ARBA00023157"/>
    </source>
</evidence>
<dbReference type="EMBL" id="KZ678460">
    <property type="protein sequence ID" value="PSR83389.1"/>
    <property type="molecule type" value="Genomic_DNA"/>
</dbReference>
<accession>A0A2T3A5U9</accession>
<evidence type="ECO:0000313" key="4">
    <source>
        <dbReference type="EMBL" id="PSR83389.1"/>
    </source>
</evidence>
<dbReference type="Proteomes" id="UP000241462">
    <property type="component" value="Unassembled WGS sequence"/>
</dbReference>
<name>A0A2T3A5U9_9PEZI</name>
<feature type="signal peptide" evidence="3">
    <location>
        <begin position="1"/>
        <end position="16"/>
    </location>
</feature>
<organism evidence="4 5">
    <name type="scientific">Coniella lustricola</name>
    <dbReference type="NCBI Taxonomy" id="2025994"/>
    <lineage>
        <taxon>Eukaryota</taxon>
        <taxon>Fungi</taxon>
        <taxon>Dikarya</taxon>
        <taxon>Ascomycota</taxon>
        <taxon>Pezizomycotina</taxon>
        <taxon>Sordariomycetes</taxon>
        <taxon>Sordariomycetidae</taxon>
        <taxon>Diaporthales</taxon>
        <taxon>Schizoparmaceae</taxon>
        <taxon>Coniella</taxon>
    </lineage>
</organism>
<keyword evidence="3" id="KW-0732">Signal</keyword>
<evidence type="ECO:0000256" key="3">
    <source>
        <dbReference type="SAM" id="SignalP"/>
    </source>
</evidence>
<dbReference type="GO" id="GO:0052689">
    <property type="term" value="F:carboxylic ester hydrolase activity"/>
    <property type="evidence" value="ECO:0007669"/>
    <property type="project" value="UniProtKB-ARBA"/>
</dbReference>
<dbReference type="STRING" id="2025994.A0A2T3A5U9"/>
<gene>
    <name evidence="4" type="ORF">BD289DRAFT_410760</name>
</gene>
<evidence type="ECO:0000313" key="5">
    <source>
        <dbReference type="Proteomes" id="UP000241462"/>
    </source>
</evidence>
<dbReference type="Pfam" id="PF01083">
    <property type="entry name" value="Cutinase"/>
    <property type="match status" value="1"/>
</dbReference>
<dbReference type="SUPFAM" id="SSF53474">
    <property type="entry name" value="alpha/beta-Hydrolases"/>
    <property type="match status" value="1"/>
</dbReference>
<keyword evidence="2" id="KW-1015">Disulfide bond</keyword>
<proteinExistence type="predicted"/>
<dbReference type="Gene3D" id="3.40.50.1820">
    <property type="entry name" value="alpha/beta hydrolase"/>
    <property type="match status" value="1"/>
</dbReference>
<dbReference type="InterPro" id="IPR029058">
    <property type="entry name" value="AB_hydrolase_fold"/>
</dbReference>
<evidence type="ECO:0000256" key="1">
    <source>
        <dbReference type="ARBA" id="ARBA00022801"/>
    </source>
</evidence>
<keyword evidence="5" id="KW-1185">Reference proteome</keyword>
<protein>
    <submittedName>
        <fullName evidence="4">Cutinase-domain-containing protein</fullName>
    </submittedName>
</protein>
<dbReference type="InterPro" id="IPR000675">
    <property type="entry name" value="Cutinase/axe"/>
</dbReference>
<dbReference type="SMART" id="SM01110">
    <property type="entry name" value="Cutinase"/>
    <property type="match status" value="1"/>
</dbReference>
<sequence>MLSSILLTALIAVVAAQNTTCVSGDAVHMIIARASLEAPGPGVIGQVATQVAAQLPGSDMVSVVYPATINDYTTSEDMGVVAMTKLVTDYASRCPSSKMVLMGYSQGAQVTADVLCGRSDGATFTTTQAAPTTITDKVAAVVLMGDPSKTTTETFLQGTSTKNGIFPRQDIAGCGAVANRMVSYCNAGDTFCDSGNSLQVHLSYVQNNGTSAVTFVLNQIKPGTAAAASAAGGTSSNGTAAVAAKAKEGQATTLRMSENRVWSIVAGFTAFGLGVSIF</sequence>
<dbReference type="PANTHER" id="PTHR33630:SF9">
    <property type="entry name" value="CUTINASE 4"/>
    <property type="match status" value="1"/>
</dbReference>
<dbReference type="PANTHER" id="PTHR33630">
    <property type="entry name" value="CUTINASE RV1984C-RELATED-RELATED"/>
    <property type="match status" value="1"/>
</dbReference>
<dbReference type="OrthoDB" id="2586582at2759"/>
<dbReference type="AlphaFoldDB" id="A0A2T3A5U9"/>
<reference evidence="4 5" key="1">
    <citation type="journal article" date="2018" name="Mycol. Prog.">
        <title>Coniella lustricola, a new species from submerged detritus.</title>
        <authorList>
            <person name="Raudabaugh D.B."/>
            <person name="Iturriaga T."/>
            <person name="Carver A."/>
            <person name="Mondo S."/>
            <person name="Pangilinan J."/>
            <person name="Lipzen A."/>
            <person name="He G."/>
            <person name="Amirebrahimi M."/>
            <person name="Grigoriev I.V."/>
            <person name="Miller A.N."/>
        </authorList>
    </citation>
    <scope>NUCLEOTIDE SEQUENCE [LARGE SCALE GENOMIC DNA]</scope>
    <source>
        <strain evidence="4 5">B22-T-1</strain>
    </source>
</reference>
<dbReference type="InParanoid" id="A0A2T3A5U9"/>
<feature type="chain" id="PRO_5015660903" evidence="3">
    <location>
        <begin position="17"/>
        <end position="278"/>
    </location>
</feature>